<name>A0ABY4LXV5_9FLAO</name>
<keyword evidence="1" id="KW-0732">Signal</keyword>
<dbReference type="EMBL" id="CP096829">
    <property type="protein sequence ID" value="UPZ17914.1"/>
    <property type="molecule type" value="Genomic_DNA"/>
</dbReference>
<organism evidence="2 3">
    <name type="scientific">Flavobacterium humidisoli</name>
    <dbReference type="NCBI Taxonomy" id="2937442"/>
    <lineage>
        <taxon>Bacteria</taxon>
        <taxon>Pseudomonadati</taxon>
        <taxon>Bacteroidota</taxon>
        <taxon>Flavobacteriia</taxon>
        <taxon>Flavobacteriales</taxon>
        <taxon>Flavobacteriaceae</taxon>
        <taxon>Flavobacterium</taxon>
    </lineage>
</organism>
<evidence type="ECO:0000313" key="3">
    <source>
        <dbReference type="Proteomes" id="UP000829998"/>
    </source>
</evidence>
<evidence type="ECO:0000313" key="2">
    <source>
        <dbReference type="EMBL" id="UPZ17914.1"/>
    </source>
</evidence>
<protein>
    <submittedName>
        <fullName evidence="2">Uncharacterized protein</fullName>
    </submittedName>
</protein>
<keyword evidence="3" id="KW-1185">Reference proteome</keyword>
<accession>A0ABY4LXV5</accession>
<gene>
    <name evidence="2" type="ORF">M0M44_11310</name>
</gene>
<feature type="chain" id="PRO_5046800326" evidence="1">
    <location>
        <begin position="19"/>
        <end position="773"/>
    </location>
</feature>
<dbReference type="Proteomes" id="UP000829998">
    <property type="component" value="Chromosome"/>
</dbReference>
<sequence>MKLKFLLLFFLLNVCAYSQNSGIGTSSPNASSKLEVFSLDKGLLIPRVSLKSTLDTVTIANGNVNSLLVFNTQTVGDVSPGYYYWYTDRWNRLTTSSNNGLITTNGVVELGGTLTKPTVITASASNTLAVAGLSTGSSSDQVLVSDATTGVVKKIASASLIPATTVDATVLNGALTTTVNEISDSTPVNVLTSSNNGVTSINGVAELGGTLTKPTVITASATNTLAIPGLSIGSFSDQVLVTDATTGVVKKIASASIDTTLDGFIDYPSKGLVALGTMSDGKSERGQGNDFVILDDASTGIGTGTPNQSAILELKSNTRGFLPPKLTKSERDQINNPATSLVIYCTNCNNEQGCLQVNDGTADLPVWNCVSGIPQQNVTAVCNGFVSGNYVAGSALSGTYTVSIGNNSFSSATIAFDKSDLTLSGVSGVTVSSVSPTSVTILAGETKVITYNLSGMIGSAGTLSGFWKKLTLSCSKEKTVTYPDAIFNCNATNILSNDYSLVNGKSYTGSITIPYTVNVSGGTYSAQTITSNGITFTRNAGSYNAPSGNIVYNFSGTFTGNTSEIFTITTDLAAGSCTIFIFDAIRAAIVKGGNTKDLSKYDAARTQDVINVTSASYDQIAAITNASKILSSDGLFSGNPPNGTSGQNGTRPFPPVAFDTQNYFKAGSYFVAFKVKTKVPSYFSNINYLGTKIQFKDSSDTGFKDYCNPLTSLNASSYTEYYFVIKQPQNAIPTDPTLGVFNPASNNDLIGGGNNSGNFPAYLQGIEVSNKQW</sequence>
<dbReference type="RefSeq" id="WP_248729852.1">
    <property type="nucleotide sequence ID" value="NZ_CP096829.1"/>
</dbReference>
<proteinExistence type="predicted"/>
<reference evidence="2 3" key="1">
    <citation type="submission" date="2022-04" db="EMBL/GenBank/DDBJ databases">
        <authorList>
            <person name="Ra J.-S."/>
            <person name="Kim S.-B."/>
        </authorList>
    </citation>
    <scope>NUCLEOTIDE SEQUENCE [LARGE SCALE GENOMIC DNA]</scope>
    <source>
        <strain evidence="2 3">MMS21-Er5</strain>
    </source>
</reference>
<evidence type="ECO:0000256" key="1">
    <source>
        <dbReference type="SAM" id="SignalP"/>
    </source>
</evidence>
<feature type="signal peptide" evidence="1">
    <location>
        <begin position="1"/>
        <end position="18"/>
    </location>
</feature>